<evidence type="ECO:0000313" key="4">
    <source>
        <dbReference type="Proteomes" id="UP000808388"/>
    </source>
</evidence>
<comment type="caution">
    <text evidence="3">The sequence shown here is derived from an EMBL/GenBank/DDBJ whole genome shotgun (WGS) entry which is preliminary data.</text>
</comment>
<accession>A0A9D6QUG8</accession>
<keyword evidence="1" id="KW-0808">Transferase</keyword>
<dbReference type="SUPFAM" id="SSF53335">
    <property type="entry name" value="S-adenosyl-L-methionine-dependent methyltransferases"/>
    <property type="match status" value="1"/>
</dbReference>
<dbReference type="GO" id="GO:0006696">
    <property type="term" value="P:ergosterol biosynthetic process"/>
    <property type="evidence" value="ECO:0007669"/>
    <property type="project" value="TreeGrafter"/>
</dbReference>
<proteinExistence type="predicted"/>
<dbReference type="PANTHER" id="PTHR44068">
    <property type="entry name" value="ZGC:194242"/>
    <property type="match status" value="1"/>
</dbReference>
<evidence type="ECO:0000256" key="1">
    <source>
        <dbReference type="ARBA" id="ARBA00022679"/>
    </source>
</evidence>
<dbReference type="EMBL" id="JACQCQ010000013">
    <property type="protein sequence ID" value="MBI3627953.1"/>
    <property type="molecule type" value="Genomic_DNA"/>
</dbReference>
<dbReference type="Gene3D" id="3.40.50.150">
    <property type="entry name" value="Vaccinia Virus protein VP39"/>
    <property type="match status" value="1"/>
</dbReference>
<feature type="domain" description="Methyltransferase type 11" evidence="2">
    <location>
        <begin position="65"/>
        <end position="163"/>
    </location>
</feature>
<protein>
    <submittedName>
        <fullName evidence="3">Methyltransferase domain-containing protein</fullName>
    </submittedName>
</protein>
<dbReference type="Proteomes" id="UP000808388">
    <property type="component" value="Unassembled WGS sequence"/>
</dbReference>
<dbReference type="CDD" id="cd02440">
    <property type="entry name" value="AdoMet_MTases"/>
    <property type="match status" value="1"/>
</dbReference>
<evidence type="ECO:0000259" key="2">
    <source>
        <dbReference type="Pfam" id="PF08241"/>
    </source>
</evidence>
<organism evidence="3 4">
    <name type="scientific">Candidatus Sungiibacteriota bacterium</name>
    <dbReference type="NCBI Taxonomy" id="2750080"/>
    <lineage>
        <taxon>Bacteria</taxon>
        <taxon>Candidatus Sungiibacteriota</taxon>
    </lineage>
</organism>
<dbReference type="InterPro" id="IPR050447">
    <property type="entry name" value="Erg6_SMT_methyltransf"/>
</dbReference>
<dbReference type="PANTHER" id="PTHR44068:SF1">
    <property type="entry name" value="HYPOTHETICAL LOC100005854"/>
    <property type="match status" value="1"/>
</dbReference>
<keyword evidence="3" id="KW-0489">Methyltransferase</keyword>
<name>A0A9D6QUG8_9BACT</name>
<dbReference type="InterPro" id="IPR013216">
    <property type="entry name" value="Methyltransf_11"/>
</dbReference>
<dbReference type="AlphaFoldDB" id="A0A9D6QUG8"/>
<dbReference type="Pfam" id="PF08241">
    <property type="entry name" value="Methyltransf_11"/>
    <property type="match status" value="1"/>
</dbReference>
<dbReference type="GO" id="GO:0032259">
    <property type="term" value="P:methylation"/>
    <property type="evidence" value="ECO:0007669"/>
    <property type="project" value="UniProtKB-KW"/>
</dbReference>
<reference evidence="3" key="1">
    <citation type="submission" date="2020-07" db="EMBL/GenBank/DDBJ databases">
        <title>Huge and variable diversity of episymbiotic CPR bacteria and DPANN archaea in groundwater ecosystems.</title>
        <authorList>
            <person name="He C.Y."/>
            <person name="Keren R."/>
            <person name="Whittaker M."/>
            <person name="Farag I.F."/>
            <person name="Doudna J."/>
            <person name="Cate J.H.D."/>
            <person name="Banfield J.F."/>
        </authorList>
    </citation>
    <scope>NUCLEOTIDE SEQUENCE</scope>
    <source>
        <strain evidence="3">NC_groundwater_972_Pr1_S-0.2um_49_27</strain>
    </source>
</reference>
<sequence length="277" mass="31742">MEVEHLERLNKYYNFTRWKFNWFLGGSRHFGFYPERTWIPTDKAQALMQDLVAEKVGAHPGQRLLDAGCGQGITAVYLAKKYGCFVTGVTVVPYEVEEANTLARKFDVSSKIKIALADYAQVTFPDNSFDGVYSQESLVHAMDIEKTLKELYRVLKPNGRVAFFEYSMADDTKFSEEELQTVNDMSYASAMHSFTRMRHGAFEKFMQSAGLRNIQVENISEEVGQTVRNYEKMAKLLYALNKPFGLTSRMPNLTAAARMVKFGEKDLIRYNIYTAEK</sequence>
<evidence type="ECO:0000313" key="3">
    <source>
        <dbReference type="EMBL" id="MBI3627953.1"/>
    </source>
</evidence>
<dbReference type="InterPro" id="IPR029063">
    <property type="entry name" value="SAM-dependent_MTases_sf"/>
</dbReference>
<dbReference type="GO" id="GO:0003838">
    <property type="term" value="F:sterol 24-C-methyltransferase activity"/>
    <property type="evidence" value="ECO:0007669"/>
    <property type="project" value="TreeGrafter"/>
</dbReference>
<gene>
    <name evidence="3" type="ORF">HY220_04410</name>
</gene>